<feature type="transmembrane region" description="Helical" evidence="12">
    <location>
        <begin position="131"/>
        <end position="151"/>
    </location>
</feature>
<feature type="transmembrane region" description="Helical" evidence="12">
    <location>
        <begin position="387"/>
        <end position="414"/>
    </location>
</feature>
<evidence type="ECO:0000256" key="1">
    <source>
        <dbReference type="ARBA" id="ARBA00004651"/>
    </source>
</evidence>
<feature type="binding site" evidence="11">
    <location>
        <position position="217"/>
    </location>
    <ligand>
        <name>K(+)</name>
        <dbReference type="ChEBI" id="CHEBI:29103"/>
    </ligand>
</feature>
<feature type="binding site" evidence="11">
    <location>
        <position position="110"/>
    </location>
    <ligand>
        <name>K(+)</name>
        <dbReference type="ChEBI" id="CHEBI:29103"/>
    </ligand>
</feature>
<feature type="transmembrane region" description="Helical" evidence="12">
    <location>
        <begin position="68"/>
        <end position="89"/>
    </location>
</feature>
<feature type="transmembrane region" description="Helical" evidence="12">
    <location>
        <begin position="7"/>
        <end position="31"/>
    </location>
</feature>
<organism evidence="13 14">
    <name type="scientific">Zooshikella ganghwensis</name>
    <dbReference type="NCBI Taxonomy" id="202772"/>
    <lineage>
        <taxon>Bacteria</taxon>
        <taxon>Pseudomonadati</taxon>
        <taxon>Pseudomonadota</taxon>
        <taxon>Gammaproteobacteria</taxon>
        <taxon>Oceanospirillales</taxon>
        <taxon>Zooshikellaceae</taxon>
        <taxon>Zooshikella</taxon>
    </lineage>
</organism>
<keyword evidence="10" id="KW-0997">Cell inner membrane</keyword>
<comment type="caution">
    <text evidence="13">The sequence shown here is derived from an EMBL/GenBank/DDBJ whole genome shotgun (WGS) entry which is preliminary data.</text>
</comment>
<feature type="binding site" evidence="11">
    <location>
        <position position="430"/>
    </location>
    <ligand>
        <name>K(+)</name>
        <dbReference type="ChEBI" id="CHEBI:29103"/>
    </ligand>
</feature>
<evidence type="ECO:0000256" key="7">
    <source>
        <dbReference type="ARBA" id="ARBA00022989"/>
    </source>
</evidence>
<evidence type="ECO:0000256" key="2">
    <source>
        <dbReference type="ARBA" id="ARBA00022448"/>
    </source>
</evidence>
<evidence type="ECO:0000256" key="12">
    <source>
        <dbReference type="SAM" id="Phobius"/>
    </source>
</evidence>
<evidence type="ECO:0000256" key="6">
    <source>
        <dbReference type="ARBA" id="ARBA00022958"/>
    </source>
</evidence>
<feature type="binding site" evidence="11">
    <location>
        <position position="313"/>
    </location>
    <ligand>
        <name>K(+)</name>
        <dbReference type="ChEBI" id="CHEBI:29103"/>
    </ligand>
</feature>
<feature type="transmembrane region" description="Helical" evidence="12">
    <location>
        <begin position="328"/>
        <end position="351"/>
    </location>
</feature>
<keyword evidence="14" id="KW-1185">Reference proteome</keyword>
<proteinExistence type="inferred from homology"/>
<dbReference type="GO" id="GO:0046872">
    <property type="term" value="F:metal ion binding"/>
    <property type="evidence" value="ECO:0007669"/>
    <property type="project" value="UniProtKB-KW"/>
</dbReference>
<dbReference type="InterPro" id="IPR004772">
    <property type="entry name" value="TrkH"/>
</dbReference>
<feature type="transmembrane region" description="Helical" evidence="12">
    <location>
        <begin position="234"/>
        <end position="257"/>
    </location>
</feature>
<reference evidence="13 14" key="1">
    <citation type="submission" date="2017-04" db="EMBL/GenBank/DDBJ databases">
        <title>Draft genome sequence of Zooshikella ganghwensis VG4 isolated from Red Sea sediments.</title>
        <authorList>
            <person name="Rehman Z."/>
            <person name="Alam I."/>
            <person name="Kamau A."/>
            <person name="Bajic V."/>
            <person name="Leiknes T."/>
        </authorList>
    </citation>
    <scope>NUCLEOTIDE SEQUENCE [LARGE SCALE GENOMIC DNA]</scope>
    <source>
        <strain evidence="13 14">VG4</strain>
    </source>
</reference>
<evidence type="ECO:0000256" key="9">
    <source>
        <dbReference type="ARBA" id="ARBA00023136"/>
    </source>
</evidence>
<keyword evidence="8 10" id="KW-0406">Ion transport</keyword>
<dbReference type="Pfam" id="PF02386">
    <property type="entry name" value="TrkH"/>
    <property type="match status" value="1"/>
</dbReference>
<sequence length="480" mass="52408">MSFAKPVIRIIGIVLLLLAALMLMPIVLLAGSQDWNVFIMCSAITAGCGTLAMGVCRTPINRLNPNQLFLLTVFSWVVVSTFASLPLILVEQGLTVTDAIFETISGITTTGSTVISGLDGLPRDILLWRSILQWLGGIGIIGMAVAILPFLRVGGMRLFQTESSDWSDKALPQFREVAKTIVLLYLTLTVICVLCYRLVGMDWFNALNHAMTTISTGGFSTSDQSMGQFTAPSILWISTLFMACGALPFTILVRFWHSHDIQLLNDQQIKGLLISFAVPSVMLAVFLAQQTDTDFFQAITVTTFNVVSIITTTGYASTDYTLWGEFPIAIFFIITFIGGCSGSTSGGVKIFRFQISWCLVREQLRKLVHPYAIVSRRYNNRKLSDDIIASAVAFAFIFFLSIAVFTILLCLLGVDLMTSLTGSITALTNVGPGLGDTIGPAGNFASLPVGAKWLLAIAMILGRLELLSVLVVFSRDFWRR</sequence>
<dbReference type="PANTHER" id="PTHR32024:SF3">
    <property type="entry name" value="TRK SYSTEM POTASSIUM UPTAKE PROTEIN"/>
    <property type="match status" value="1"/>
</dbReference>
<feature type="transmembrane region" description="Helical" evidence="12">
    <location>
        <begin position="453"/>
        <end position="473"/>
    </location>
</feature>
<dbReference type="PANTHER" id="PTHR32024">
    <property type="entry name" value="TRK SYSTEM POTASSIUM UPTAKE PROTEIN TRKG-RELATED"/>
    <property type="match status" value="1"/>
</dbReference>
<feature type="transmembrane region" description="Helical" evidence="12">
    <location>
        <begin position="269"/>
        <end position="288"/>
    </location>
</feature>
<evidence type="ECO:0000313" key="14">
    <source>
        <dbReference type="Proteomes" id="UP000257039"/>
    </source>
</evidence>
<comment type="subcellular location">
    <subcellularLocation>
        <location evidence="10">Cell inner membrane</location>
        <topology evidence="10">Multi-pass membrane protein</topology>
    </subcellularLocation>
    <subcellularLocation>
        <location evidence="1">Cell membrane</location>
        <topology evidence="1">Multi-pass membrane protein</topology>
    </subcellularLocation>
</comment>
<gene>
    <name evidence="13" type="ORF">B9G39_08295</name>
</gene>
<evidence type="ECO:0000313" key="13">
    <source>
        <dbReference type="EMBL" id="RDH43439.1"/>
    </source>
</evidence>
<evidence type="ECO:0000256" key="8">
    <source>
        <dbReference type="ARBA" id="ARBA00023065"/>
    </source>
</evidence>
<comment type="similarity">
    <text evidence="10">Belongs to the TrkH potassium transport family.</text>
</comment>
<protein>
    <recommendedName>
        <fullName evidence="10">Trk system potassium uptake protein</fullName>
    </recommendedName>
</protein>
<feature type="binding site" evidence="11">
    <location>
        <position position="109"/>
    </location>
    <ligand>
        <name>K(+)</name>
        <dbReference type="ChEBI" id="CHEBI:29103"/>
    </ligand>
</feature>
<keyword evidence="3 10" id="KW-1003">Cell membrane</keyword>
<dbReference type="GO" id="GO:0015379">
    <property type="term" value="F:potassium:chloride symporter activity"/>
    <property type="evidence" value="ECO:0007669"/>
    <property type="project" value="InterPro"/>
</dbReference>
<keyword evidence="2 10" id="KW-0813">Transport</keyword>
<name>A0A4P9VLK6_9GAMM</name>
<keyword evidence="6 10" id="KW-0630">Potassium</keyword>
<evidence type="ECO:0000256" key="5">
    <source>
        <dbReference type="ARBA" id="ARBA00022692"/>
    </source>
</evidence>
<feature type="transmembrane region" description="Helical" evidence="12">
    <location>
        <begin position="181"/>
        <end position="199"/>
    </location>
</feature>
<keyword evidence="9 10" id="KW-0472">Membrane</keyword>
<dbReference type="InterPro" id="IPR003445">
    <property type="entry name" value="Cat_transpt"/>
</dbReference>
<keyword evidence="4 10" id="KW-0633">Potassium transport</keyword>
<evidence type="ECO:0000256" key="10">
    <source>
        <dbReference type="PIRNR" id="PIRNR006247"/>
    </source>
</evidence>
<evidence type="ECO:0000256" key="3">
    <source>
        <dbReference type="ARBA" id="ARBA00022475"/>
    </source>
</evidence>
<dbReference type="GO" id="GO:0005886">
    <property type="term" value="C:plasma membrane"/>
    <property type="evidence" value="ECO:0007669"/>
    <property type="project" value="UniProtKB-SubCell"/>
</dbReference>
<dbReference type="AlphaFoldDB" id="A0A4P9VLK6"/>
<accession>A0A4P9VLK6</accession>
<dbReference type="Proteomes" id="UP000257039">
    <property type="component" value="Unassembled WGS sequence"/>
</dbReference>
<feature type="binding site" evidence="11">
    <location>
        <position position="312"/>
    </location>
    <ligand>
        <name>K(+)</name>
        <dbReference type="ChEBI" id="CHEBI:29103"/>
    </ligand>
</feature>
<dbReference type="PIRSF" id="PIRSF006247">
    <property type="entry name" value="TrkH"/>
    <property type="match status" value="1"/>
</dbReference>
<feature type="transmembrane region" description="Helical" evidence="12">
    <location>
        <begin position="37"/>
        <end position="56"/>
    </location>
</feature>
<keyword evidence="7 12" id="KW-1133">Transmembrane helix</keyword>
<evidence type="ECO:0000256" key="11">
    <source>
        <dbReference type="PIRSR" id="PIRSR006247-1"/>
    </source>
</evidence>
<evidence type="ECO:0000256" key="4">
    <source>
        <dbReference type="ARBA" id="ARBA00022538"/>
    </source>
</evidence>
<dbReference type="EMBL" id="NDXW01000001">
    <property type="protein sequence ID" value="RDH43439.1"/>
    <property type="molecule type" value="Genomic_DNA"/>
</dbReference>
<keyword evidence="5 12" id="KW-0812">Transmembrane</keyword>
<keyword evidence="11" id="KW-0479">Metal-binding</keyword>
<feature type="binding site" evidence="11">
    <location>
        <position position="429"/>
    </location>
    <ligand>
        <name>K(+)</name>
        <dbReference type="ChEBI" id="CHEBI:29103"/>
    </ligand>
</feature>